<name>A0A382NB34_9ZZZZ</name>
<dbReference type="AlphaFoldDB" id="A0A382NB34"/>
<evidence type="ECO:0000313" key="1">
    <source>
        <dbReference type="EMBL" id="SVC57748.1"/>
    </source>
</evidence>
<protein>
    <recommendedName>
        <fullName evidence="2">FAD dependent oxidoreductase domain-containing protein</fullName>
    </recommendedName>
</protein>
<accession>A0A382NB34</accession>
<dbReference type="PANTHER" id="PTHR10668">
    <property type="entry name" value="PHYTOENE DEHYDROGENASE"/>
    <property type="match status" value="1"/>
</dbReference>
<dbReference type="InterPro" id="IPR036188">
    <property type="entry name" value="FAD/NAD-bd_sf"/>
</dbReference>
<dbReference type="PANTHER" id="PTHR10668:SF103">
    <property type="entry name" value="PYRIDINE NUCLEOTIDE-DISULFIDE OXIDOREDUCTASE DOMAIN-CONTAINING PROTEIN 2"/>
    <property type="match status" value="1"/>
</dbReference>
<proteinExistence type="predicted"/>
<feature type="non-terminal residue" evidence="1">
    <location>
        <position position="1"/>
    </location>
</feature>
<dbReference type="Gene3D" id="3.50.50.60">
    <property type="entry name" value="FAD/NAD(P)-binding domain"/>
    <property type="match status" value="1"/>
</dbReference>
<sequence length="32" mass="3242">VGGGHNGLVNAAYLAKAGLKTIVLERRHLVGG</sequence>
<dbReference type="EMBL" id="UINC01098888">
    <property type="protein sequence ID" value="SVC57748.1"/>
    <property type="molecule type" value="Genomic_DNA"/>
</dbReference>
<organism evidence="1">
    <name type="scientific">marine metagenome</name>
    <dbReference type="NCBI Taxonomy" id="408172"/>
    <lineage>
        <taxon>unclassified sequences</taxon>
        <taxon>metagenomes</taxon>
        <taxon>ecological metagenomes</taxon>
    </lineage>
</organism>
<dbReference type="SUPFAM" id="SSF51905">
    <property type="entry name" value="FAD/NAD(P)-binding domain"/>
    <property type="match status" value="1"/>
</dbReference>
<dbReference type="Pfam" id="PF13450">
    <property type="entry name" value="NAD_binding_8"/>
    <property type="match status" value="1"/>
</dbReference>
<feature type="non-terminal residue" evidence="1">
    <location>
        <position position="32"/>
    </location>
</feature>
<reference evidence="1" key="1">
    <citation type="submission" date="2018-05" db="EMBL/GenBank/DDBJ databases">
        <authorList>
            <person name="Lanie J.A."/>
            <person name="Ng W.-L."/>
            <person name="Kazmierczak K.M."/>
            <person name="Andrzejewski T.M."/>
            <person name="Davidsen T.M."/>
            <person name="Wayne K.J."/>
            <person name="Tettelin H."/>
            <person name="Glass J.I."/>
            <person name="Rusch D."/>
            <person name="Podicherti R."/>
            <person name="Tsui H.-C.T."/>
            <person name="Winkler M.E."/>
        </authorList>
    </citation>
    <scope>NUCLEOTIDE SEQUENCE</scope>
</reference>
<gene>
    <name evidence="1" type="ORF">METZ01_LOCUS310602</name>
</gene>
<evidence type="ECO:0008006" key="2">
    <source>
        <dbReference type="Google" id="ProtNLM"/>
    </source>
</evidence>